<feature type="compositionally biased region" description="Low complexity" evidence="1">
    <location>
        <begin position="197"/>
        <end position="210"/>
    </location>
</feature>
<dbReference type="Gene3D" id="3.30.70.60">
    <property type="match status" value="1"/>
</dbReference>
<organism evidence="3">
    <name type="scientific">Telmatobacter sp. DSM 110680</name>
    <dbReference type="NCBI Taxonomy" id="3036704"/>
    <lineage>
        <taxon>Bacteria</taxon>
        <taxon>Pseudomonadati</taxon>
        <taxon>Acidobacteriota</taxon>
        <taxon>Terriglobia</taxon>
        <taxon>Terriglobales</taxon>
        <taxon>Acidobacteriaceae</taxon>
        <taxon>Telmatobacter</taxon>
    </lineage>
</organism>
<keyword evidence="2" id="KW-0812">Transmembrane</keyword>
<proteinExistence type="predicted"/>
<dbReference type="InterPro" id="IPR014717">
    <property type="entry name" value="Transl_elong_EF1B/ribsomal_bS6"/>
</dbReference>
<protein>
    <submittedName>
        <fullName evidence="3">Uncharacterized protein</fullName>
    </submittedName>
</protein>
<name>A0AAU7DDS5_9BACT</name>
<evidence type="ECO:0000256" key="1">
    <source>
        <dbReference type="SAM" id="MobiDB-lite"/>
    </source>
</evidence>
<feature type="region of interest" description="Disordered" evidence="1">
    <location>
        <begin position="187"/>
        <end position="210"/>
    </location>
</feature>
<accession>A0AAU7DDS5</accession>
<feature type="transmembrane region" description="Helical" evidence="2">
    <location>
        <begin position="20"/>
        <end position="39"/>
    </location>
</feature>
<gene>
    <name evidence="3" type="ORF">P8935_12595</name>
</gene>
<sequence length="210" mass="23098">MSPNPVTTRERLASPLTWHYFGLAILILIVAVLAIRLGLDWSATDSSSNDALVNKQIELKTLEVQTAPLRGLEQRVKDSREHIQDFYAKRIPANYSSIAVQTGDLAVKSGVQLSRMQYTQGSTTGDLTEISLDSSISGQYQQIMHFVNGLERDKTFFLIRSMAFTGQQGGLVSLRLRVSTWLRPADVPGWLPPTPSDTPSATPPAAQEGE</sequence>
<evidence type="ECO:0000256" key="2">
    <source>
        <dbReference type="SAM" id="Phobius"/>
    </source>
</evidence>
<keyword evidence="2" id="KW-1133">Transmembrane helix</keyword>
<reference evidence="3" key="1">
    <citation type="submission" date="2023-03" db="EMBL/GenBank/DDBJ databases">
        <title>Edaphobacter sp.</title>
        <authorList>
            <person name="Huber K.J."/>
            <person name="Papendorf J."/>
            <person name="Pilke C."/>
            <person name="Bunk B."/>
            <person name="Sproeer C."/>
            <person name="Pester M."/>
        </authorList>
    </citation>
    <scope>NUCLEOTIDE SEQUENCE</scope>
    <source>
        <strain evidence="3">DSM 110680</strain>
    </source>
</reference>
<dbReference type="AlphaFoldDB" id="A0AAU7DDS5"/>
<dbReference type="EMBL" id="CP121196">
    <property type="protein sequence ID" value="XBH15408.1"/>
    <property type="molecule type" value="Genomic_DNA"/>
</dbReference>
<dbReference type="RefSeq" id="WP_348260641.1">
    <property type="nucleotide sequence ID" value="NZ_CP121196.1"/>
</dbReference>
<keyword evidence="2" id="KW-0472">Membrane</keyword>
<evidence type="ECO:0000313" key="3">
    <source>
        <dbReference type="EMBL" id="XBH15408.1"/>
    </source>
</evidence>